<evidence type="ECO:0000313" key="3">
    <source>
        <dbReference type="Proteomes" id="UP001589776"/>
    </source>
</evidence>
<dbReference type="EMBL" id="JBHLWN010000115">
    <property type="protein sequence ID" value="MFC0216275.1"/>
    <property type="molecule type" value="Genomic_DNA"/>
</dbReference>
<reference evidence="2 3" key="1">
    <citation type="submission" date="2024-09" db="EMBL/GenBank/DDBJ databases">
        <authorList>
            <person name="Sun Q."/>
            <person name="Mori K."/>
        </authorList>
    </citation>
    <scope>NUCLEOTIDE SEQUENCE [LARGE SCALE GENOMIC DNA]</scope>
    <source>
        <strain evidence="2 3">CCM 7759</strain>
    </source>
</reference>
<dbReference type="Pfam" id="PF01272">
    <property type="entry name" value="GreA_GreB"/>
    <property type="match status" value="1"/>
</dbReference>
<dbReference type="InterPro" id="IPR001437">
    <property type="entry name" value="Tscrpt_elong_fac_GreA/B_C"/>
</dbReference>
<gene>
    <name evidence="2" type="ORF">ACFFK0_28150</name>
</gene>
<dbReference type="Gene3D" id="3.10.50.30">
    <property type="entry name" value="Transcription elongation factor, GreA/GreB, C-terminal domain"/>
    <property type="match status" value="1"/>
</dbReference>
<dbReference type="SUPFAM" id="SSF54534">
    <property type="entry name" value="FKBP-like"/>
    <property type="match status" value="1"/>
</dbReference>
<dbReference type="PANTHER" id="PTHR30437:SF4">
    <property type="entry name" value="TRANSCRIPTION ELONGATION FACTOR GREA"/>
    <property type="match status" value="1"/>
</dbReference>
<organism evidence="2 3">
    <name type="scientific">Paenibacillus chartarius</name>
    <dbReference type="NCBI Taxonomy" id="747481"/>
    <lineage>
        <taxon>Bacteria</taxon>
        <taxon>Bacillati</taxon>
        <taxon>Bacillota</taxon>
        <taxon>Bacilli</taxon>
        <taxon>Bacillales</taxon>
        <taxon>Paenibacillaceae</taxon>
        <taxon>Paenibacillus</taxon>
    </lineage>
</organism>
<sequence length="142" mass="16304">MSHSQLSDPRGRLVNQLIYFDEQMPMILHSYTPREKKIMQENIEKYKKLLVSFLQLNDADLLKTLNTVTLIGSSVTICYEEEGTNEAFTVVLPSEIDPDQNRISFFSPIGIQLLSRAKGETFILQTPQAEHSVRIIETKLFE</sequence>
<proteinExistence type="predicted"/>
<dbReference type="InterPro" id="IPR023459">
    <property type="entry name" value="Tscrpt_elong_fac_GreA/B_fam"/>
</dbReference>
<dbReference type="PANTHER" id="PTHR30437">
    <property type="entry name" value="TRANSCRIPTION ELONGATION FACTOR GREA"/>
    <property type="match status" value="1"/>
</dbReference>
<feature type="domain" description="Transcription elongation factor GreA/GreB C-terminal" evidence="1">
    <location>
        <begin position="70"/>
        <end position="137"/>
    </location>
</feature>
<name>A0ABV6DUF2_9BACL</name>
<dbReference type="RefSeq" id="WP_377474287.1">
    <property type="nucleotide sequence ID" value="NZ_JBHLWN010000115.1"/>
</dbReference>
<accession>A0ABV6DUF2</accession>
<keyword evidence="3" id="KW-1185">Reference proteome</keyword>
<keyword evidence="2" id="KW-0648">Protein biosynthesis</keyword>
<dbReference type="GO" id="GO:0003746">
    <property type="term" value="F:translation elongation factor activity"/>
    <property type="evidence" value="ECO:0007669"/>
    <property type="project" value="UniProtKB-KW"/>
</dbReference>
<evidence type="ECO:0000313" key="2">
    <source>
        <dbReference type="EMBL" id="MFC0216275.1"/>
    </source>
</evidence>
<keyword evidence="2" id="KW-0251">Elongation factor</keyword>
<protein>
    <submittedName>
        <fullName evidence="2">GreA/GreB family elongation factor</fullName>
    </submittedName>
</protein>
<evidence type="ECO:0000259" key="1">
    <source>
        <dbReference type="Pfam" id="PF01272"/>
    </source>
</evidence>
<dbReference type="InterPro" id="IPR036953">
    <property type="entry name" value="GreA/GreB_C_sf"/>
</dbReference>
<comment type="caution">
    <text evidence="2">The sequence shown here is derived from an EMBL/GenBank/DDBJ whole genome shotgun (WGS) entry which is preliminary data.</text>
</comment>
<dbReference type="Proteomes" id="UP001589776">
    <property type="component" value="Unassembled WGS sequence"/>
</dbReference>